<dbReference type="AlphaFoldDB" id="A0A8E0RML6"/>
<dbReference type="GO" id="GO:0050660">
    <property type="term" value="F:flavin adenine dinucleotide binding"/>
    <property type="evidence" value="ECO:0007669"/>
    <property type="project" value="InterPro"/>
</dbReference>
<dbReference type="OrthoDB" id="9977870at2759"/>
<evidence type="ECO:0000256" key="5">
    <source>
        <dbReference type="PIRSR" id="PIRSR006621-2"/>
    </source>
</evidence>
<feature type="binding site" evidence="5">
    <location>
        <begin position="171"/>
        <end position="172"/>
    </location>
    <ligand>
        <name>FMN</name>
        <dbReference type="ChEBI" id="CHEBI:58210"/>
    </ligand>
</feature>
<keyword evidence="3" id="KW-0819">tRNA processing</keyword>
<evidence type="ECO:0000256" key="1">
    <source>
        <dbReference type="ARBA" id="ARBA00022630"/>
    </source>
</evidence>
<evidence type="ECO:0000313" key="8">
    <source>
        <dbReference type="Proteomes" id="UP000728185"/>
    </source>
</evidence>
<dbReference type="PANTHER" id="PTHR11082">
    <property type="entry name" value="TRNA-DIHYDROURIDINE SYNTHASE"/>
    <property type="match status" value="1"/>
</dbReference>
<evidence type="ECO:0000259" key="6">
    <source>
        <dbReference type="Pfam" id="PF01207"/>
    </source>
</evidence>
<reference evidence="7" key="1">
    <citation type="submission" date="2019-05" db="EMBL/GenBank/DDBJ databases">
        <title>Annotation for the trematode Fasciolopsis buski.</title>
        <authorList>
            <person name="Choi Y.-J."/>
        </authorList>
    </citation>
    <scope>NUCLEOTIDE SEQUENCE</scope>
    <source>
        <strain evidence="7">HT</strain>
        <tissue evidence="7">Whole worm</tissue>
    </source>
</reference>
<keyword evidence="1" id="KW-0285">Flavoprotein</keyword>
<protein>
    <submittedName>
        <fullName evidence="7">tRNA-dihydrouridine synthase 4</fullName>
    </submittedName>
</protein>
<dbReference type="EMBL" id="LUCM01008754">
    <property type="protein sequence ID" value="KAA0187947.1"/>
    <property type="molecule type" value="Genomic_DNA"/>
</dbReference>
<accession>A0A8E0RML6</accession>
<proteinExistence type="predicted"/>
<dbReference type="Pfam" id="PF01207">
    <property type="entry name" value="Dus"/>
    <property type="match status" value="1"/>
</dbReference>
<feature type="binding site" evidence="5">
    <location>
        <position position="108"/>
    </location>
    <ligand>
        <name>FMN</name>
        <dbReference type="ChEBI" id="CHEBI:58210"/>
    </ligand>
</feature>
<evidence type="ECO:0000256" key="3">
    <source>
        <dbReference type="ARBA" id="ARBA00022694"/>
    </source>
</evidence>
<keyword evidence="4" id="KW-0560">Oxidoreductase</keyword>
<comment type="cofactor">
    <cofactor evidence="5">
        <name>FMN</name>
        <dbReference type="ChEBI" id="CHEBI:58210"/>
    </cofactor>
</comment>
<keyword evidence="5" id="KW-0547">Nucleotide-binding</keyword>
<name>A0A8E0RML6_9TREM</name>
<dbReference type="CDD" id="cd02801">
    <property type="entry name" value="DUS_like_FMN"/>
    <property type="match status" value="1"/>
</dbReference>
<feature type="domain" description="DUS-like FMN-binding" evidence="6">
    <location>
        <begin position="88"/>
        <end position="204"/>
    </location>
</feature>
<dbReference type="SUPFAM" id="SSF51395">
    <property type="entry name" value="FMN-linked oxidoreductases"/>
    <property type="match status" value="1"/>
</dbReference>
<dbReference type="Proteomes" id="UP000728185">
    <property type="component" value="Unassembled WGS sequence"/>
</dbReference>
<comment type="caution">
    <text evidence="7">The sequence shown here is derived from an EMBL/GenBank/DDBJ whole genome shotgun (WGS) entry which is preliminary data.</text>
</comment>
<feature type="binding site" evidence="5">
    <location>
        <position position="67"/>
    </location>
    <ligand>
        <name>FMN</name>
        <dbReference type="ChEBI" id="CHEBI:58210"/>
    </ligand>
</feature>
<evidence type="ECO:0000256" key="2">
    <source>
        <dbReference type="ARBA" id="ARBA00022643"/>
    </source>
</evidence>
<keyword evidence="8" id="KW-1185">Reference proteome</keyword>
<dbReference type="PANTHER" id="PTHR11082:SF31">
    <property type="entry name" value="TRNA-DIHYDROURIDINE(20A_20B) SYNTHASE [NAD(P)+]-LIKE"/>
    <property type="match status" value="1"/>
</dbReference>
<sequence length="272" mass="30709">SRWALQSGLGCTLLKRPELVAELIRATRDTVPRWRNEIQPLDTTVINGGKERNRPRRTKRPFSVSVKIRIAPPGARATGENTSNTTIKPTVELCRRLALMGADWVTLHARTPEQRSGEPAEWDVVRELVDIGVRHRITGGYLPVVLNGDVTSFDDAMRAQASTKCHGVMAARALLTNPRLFSNKSHDSDGDLQSMICRWLEISTHHPGGTSFKTIHQHAYWMMESHLDRSRRLLLHSVNSFPGMVDWLEGYWSSVKNHSPVIFDNQTFDISI</sequence>
<dbReference type="GO" id="GO:0017150">
    <property type="term" value="F:tRNA dihydrouridine synthase activity"/>
    <property type="evidence" value="ECO:0007669"/>
    <property type="project" value="InterPro"/>
</dbReference>
<evidence type="ECO:0000256" key="4">
    <source>
        <dbReference type="ARBA" id="ARBA00023002"/>
    </source>
</evidence>
<dbReference type="InterPro" id="IPR035587">
    <property type="entry name" value="DUS-like_FMN-bd"/>
</dbReference>
<dbReference type="PIRSF" id="PIRSF006621">
    <property type="entry name" value="Dus"/>
    <property type="match status" value="1"/>
</dbReference>
<organism evidence="7 8">
    <name type="scientific">Fasciolopsis buskii</name>
    <dbReference type="NCBI Taxonomy" id="27845"/>
    <lineage>
        <taxon>Eukaryota</taxon>
        <taxon>Metazoa</taxon>
        <taxon>Spiralia</taxon>
        <taxon>Lophotrochozoa</taxon>
        <taxon>Platyhelminthes</taxon>
        <taxon>Trematoda</taxon>
        <taxon>Digenea</taxon>
        <taxon>Plagiorchiida</taxon>
        <taxon>Echinostomata</taxon>
        <taxon>Echinostomatoidea</taxon>
        <taxon>Fasciolidae</taxon>
        <taxon>Fasciolopsis</taxon>
    </lineage>
</organism>
<dbReference type="InterPro" id="IPR001269">
    <property type="entry name" value="DUS_fam"/>
</dbReference>
<dbReference type="InterPro" id="IPR013785">
    <property type="entry name" value="Aldolase_TIM"/>
</dbReference>
<keyword evidence="2 5" id="KW-0288">FMN</keyword>
<gene>
    <name evidence="7" type="ORF">FBUS_11283</name>
</gene>
<evidence type="ECO:0000313" key="7">
    <source>
        <dbReference type="EMBL" id="KAA0187947.1"/>
    </source>
</evidence>
<feature type="non-terminal residue" evidence="7">
    <location>
        <position position="1"/>
    </location>
</feature>
<dbReference type="Gene3D" id="3.20.20.70">
    <property type="entry name" value="Aldolase class I"/>
    <property type="match status" value="1"/>
</dbReference>